<dbReference type="RefSeq" id="WP_203702435.1">
    <property type="nucleotide sequence ID" value="NZ_BAAALU010000010.1"/>
</dbReference>
<keyword evidence="2" id="KW-0808">Transferase</keyword>
<dbReference type="InterPro" id="IPR002935">
    <property type="entry name" value="SAM_O-MeTrfase"/>
</dbReference>
<keyword evidence="1" id="KW-0489">Methyltransferase</keyword>
<proteinExistence type="predicted"/>
<dbReference type="InterPro" id="IPR029063">
    <property type="entry name" value="SAM-dependent_MTases_sf"/>
</dbReference>
<dbReference type="PROSITE" id="PS51682">
    <property type="entry name" value="SAM_OMT_I"/>
    <property type="match status" value="1"/>
</dbReference>
<evidence type="ECO:0000256" key="1">
    <source>
        <dbReference type="ARBA" id="ARBA00022603"/>
    </source>
</evidence>
<dbReference type="EMBL" id="BONC01000015">
    <property type="protein sequence ID" value="GIF56583.1"/>
    <property type="molecule type" value="Genomic_DNA"/>
</dbReference>
<dbReference type="PANTHER" id="PTHR43167:SF1">
    <property type="entry name" value="PUTATIVE (AFU_ORTHOLOGUE AFUA_6G01830)-RELATED"/>
    <property type="match status" value="1"/>
</dbReference>
<dbReference type="SUPFAM" id="SSF53335">
    <property type="entry name" value="S-adenosyl-L-methionine-dependent methyltransferases"/>
    <property type="match status" value="1"/>
</dbReference>
<evidence type="ECO:0000256" key="3">
    <source>
        <dbReference type="ARBA" id="ARBA00022691"/>
    </source>
</evidence>
<keyword evidence="3" id="KW-0949">S-adenosyl-L-methionine</keyword>
<evidence type="ECO:0000313" key="4">
    <source>
        <dbReference type="EMBL" id="GIF56583.1"/>
    </source>
</evidence>
<organism evidence="4 5">
    <name type="scientific">Asanoa iriomotensis</name>
    <dbReference type="NCBI Taxonomy" id="234613"/>
    <lineage>
        <taxon>Bacteria</taxon>
        <taxon>Bacillati</taxon>
        <taxon>Actinomycetota</taxon>
        <taxon>Actinomycetes</taxon>
        <taxon>Micromonosporales</taxon>
        <taxon>Micromonosporaceae</taxon>
        <taxon>Asanoa</taxon>
    </lineage>
</organism>
<dbReference type="PANTHER" id="PTHR43167">
    <property type="entry name" value="PUTATIVE (AFU_ORTHOLOGUE AFUA_6G01830)-RELATED"/>
    <property type="match status" value="1"/>
</dbReference>
<gene>
    <name evidence="4" type="ORF">Air01nite_26780</name>
</gene>
<reference evidence="4 5" key="1">
    <citation type="submission" date="2021-01" db="EMBL/GenBank/DDBJ databases">
        <title>Whole genome shotgun sequence of Asanoa iriomotensis NBRC 100142.</title>
        <authorList>
            <person name="Komaki H."/>
            <person name="Tamura T."/>
        </authorList>
    </citation>
    <scope>NUCLEOTIDE SEQUENCE [LARGE SCALE GENOMIC DNA]</scope>
    <source>
        <strain evidence="4 5">NBRC 100142</strain>
    </source>
</reference>
<sequence length="191" mass="20691">MDEPTRALLADLYADGVHHDAAQPDRLLRRRNLEPDTAGLLAQLVRVVGGRRVVEVGTSNGYSTIWLATAARDVGGRVVSVDTQEWPGLRTNLRRAGVSVDLRLLEGGAYLASLPSGSVDLLFLDAERTEYAEWWPHPVRVLRPGGVLAVDNVLSHPGEVASFLSLVSSDPRCRSVTVPVGKGLSVTWRGH</sequence>
<dbReference type="Gene3D" id="3.40.50.150">
    <property type="entry name" value="Vaccinia Virus protein VP39"/>
    <property type="match status" value="1"/>
</dbReference>
<evidence type="ECO:0000256" key="2">
    <source>
        <dbReference type="ARBA" id="ARBA00022679"/>
    </source>
</evidence>
<dbReference type="Pfam" id="PF01596">
    <property type="entry name" value="Methyltransf_3"/>
    <property type="match status" value="1"/>
</dbReference>
<keyword evidence="5" id="KW-1185">Reference proteome</keyword>
<name>A0ABQ4C1D6_9ACTN</name>
<accession>A0ABQ4C1D6</accession>
<dbReference type="Proteomes" id="UP000624325">
    <property type="component" value="Unassembled WGS sequence"/>
</dbReference>
<protein>
    <submittedName>
        <fullName evidence="4">O-methyltransferase</fullName>
    </submittedName>
</protein>
<comment type="caution">
    <text evidence="4">The sequence shown here is derived from an EMBL/GenBank/DDBJ whole genome shotgun (WGS) entry which is preliminary data.</text>
</comment>
<evidence type="ECO:0000313" key="5">
    <source>
        <dbReference type="Proteomes" id="UP000624325"/>
    </source>
</evidence>